<name>A0A9X1F2R6_9SPHN</name>
<sequence>MRREQTDRAVRAPCRIQRRGDVRGERNQVTEPELSRLMKVRPLPGGTVTIKADETERRRLAGRFSLTSIEALRAEIELEEKGKTIRATGTVKASFTQACAISFKDFPVTISEPLDLRFVPKGTLAEQHDEEIELEADDCDEIEYSGDTFDLGEAVAQTLGLAIDPYAEGPNADAARKTAGIAEEGQQDGPLAEALAALKKG</sequence>
<comment type="caution">
    <text evidence="1">The sequence shown here is derived from an EMBL/GenBank/DDBJ whole genome shotgun (WGS) entry which is preliminary data.</text>
</comment>
<dbReference type="InterPro" id="IPR003772">
    <property type="entry name" value="YceD"/>
</dbReference>
<protein>
    <submittedName>
        <fullName evidence="1">DUF177 domain-containing protein</fullName>
    </submittedName>
</protein>
<dbReference type="Proteomes" id="UP001138681">
    <property type="component" value="Unassembled WGS sequence"/>
</dbReference>
<gene>
    <name evidence="1" type="ORF">KCG46_05820</name>
</gene>
<keyword evidence="2" id="KW-1185">Reference proteome</keyword>
<dbReference type="EMBL" id="JAGSPC010000001">
    <property type="protein sequence ID" value="MBV7259094.1"/>
    <property type="molecule type" value="Genomic_DNA"/>
</dbReference>
<dbReference type="AlphaFoldDB" id="A0A9X1F2R6"/>
<organism evidence="1 2">
    <name type="scientific">Erythrobacter crassostreae</name>
    <dbReference type="NCBI Taxonomy" id="2828328"/>
    <lineage>
        <taxon>Bacteria</taxon>
        <taxon>Pseudomonadati</taxon>
        <taxon>Pseudomonadota</taxon>
        <taxon>Alphaproteobacteria</taxon>
        <taxon>Sphingomonadales</taxon>
        <taxon>Erythrobacteraceae</taxon>
        <taxon>Erythrobacter/Porphyrobacter group</taxon>
        <taxon>Erythrobacter</taxon>
    </lineage>
</organism>
<evidence type="ECO:0000313" key="1">
    <source>
        <dbReference type="EMBL" id="MBV7259094.1"/>
    </source>
</evidence>
<proteinExistence type="predicted"/>
<dbReference type="Pfam" id="PF02620">
    <property type="entry name" value="YceD"/>
    <property type="match status" value="1"/>
</dbReference>
<evidence type="ECO:0000313" key="2">
    <source>
        <dbReference type="Proteomes" id="UP001138681"/>
    </source>
</evidence>
<reference evidence="1" key="1">
    <citation type="submission" date="2021-04" db="EMBL/GenBank/DDBJ databases">
        <authorList>
            <person name="Pira H."/>
            <person name="Risdian C."/>
            <person name="Wink J."/>
        </authorList>
    </citation>
    <scope>NUCLEOTIDE SEQUENCE</scope>
    <source>
        <strain evidence="1">WH158</strain>
    </source>
</reference>
<accession>A0A9X1F2R6</accession>